<reference evidence="2 3" key="1">
    <citation type="submission" date="2018-06" db="EMBL/GenBank/DDBJ databases">
        <authorList>
            <consortium name="Pathogen Informatics"/>
            <person name="Doyle S."/>
        </authorList>
    </citation>
    <scope>NUCLEOTIDE SEQUENCE [LARGE SCALE GENOMIC DNA]</scope>
    <source>
        <strain evidence="2 3">NCTC10738</strain>
    </source>
</reference>
<dbReference type="RefSeq" id="WP_025889895.1">
    <property type="nucleotide sequence ID" value="NZ_AP024609.1"/>
</dbReference>
<sequence length="384" mass="43815">MPKISNRMWFLFHGWCSLPIWLLFCFVCLTGTVAVLSHEITWLTNPAARALNPDALPEKSVAELVENVQRAYPDADVSNVMLFEPYLVNAVVFSDVDKPFAIAYVNQYSGEIQEVNSGITFIGFMRSLHGWLLFPWQNGFSVGYYLVSGLSLLMLGSVISGMVIYKRFWRSFFSPKLRFNQGKRTLVTDLHRLLGVWSIWFIVLMSLTGLWYLAQGIMWHADVDIEPHTPLVDIADVPMGEARPQPSLSLKQALLQAKEQFPDFHPSYISLPEHNRDLYRLQGSGDFLFYDQYAYGLELDPWSGVIVSSKSPQTMTTLQTMMHIADPLHYGTLAGVWTKIIWFLFGLLLSGMSITGFMIWSSRIFKASRRQQEVPLVAEQQESY</sequence>
<evidence type="ECO:0000313" key="3">
    <source>
        <dbReference type="Proteomes" id="UP000254069"/>
    </source>
</evidence>
<dbReference type="PANTHER" id="PTHR34219">
    <property type="entry name" value="IRON-REGULATED INNER MEMBRANE PROTEIN-RELATED"/>
    <property type="match status" value="1"/>
</dbReference>
<gene>
    <name evidence="2" type="ORF">NCTC10738_00550</name>
</gene>
<protein>
    <submittedName>
        <fullName evidence="2">Uncharacterized iron-regulated membrane protein</fullName>
    </submittedName>
</protein>
<feature type="transmembrane region" description="Helical" evidence="1">
    <location>
        <begin position="142"/>
        <end position="165"/>
    </location>
</feature>
<dbReference type="Pfam" id="PF03929">
    <property type="entry name" value="PepSY_TM"/>
    <property type="match status" value="1"/>
</dbReference>
<keyword evidence="1" id="KW-0472">Membrane</keyword>
<feature type="transmembrane region" description="Helical" evidence="1">
    <location>
        <begin position="340"/>
        <end position="360"/>
    </location>
</feature>
<evidence type="ECO:0000313" key="2">
    <source>
        <dbReference type="EMBL" id="SUI50713.1"/>
    </source>
</evidence>
<proteinExistence type="predicted"/>
<dbReference type="KEGG" id="salg:BS332_12515"/>
<dbReference type="EMBL" id="UGYO01000001">
    <property type="protein sequence ID" value="SUI50713.1"/>
    <property type="molecule type" value="Genomic_DNA"/>
</dbReference>
<name>A0A379YV46_9GAMM</name>
<feature type="transmembrane region" description="Helical" evidence="1">
    <location>
        <begin position="193"/>
        <end position="214"/>
    </location>
</feature>
<organism evidence="2 3">
    <name type="scientific">Shewanella algae</name>
    <dbReference type="NCBI Taxonomy" id="38313"/>
    <lineage>
        <taxon>Bacteria</taxon>
        <taxon>Pseudomonadati</taxon>
        <taxon>Pseudomonadota</taxon>
        <taxon>Gammaproteobacteria</taxon>
        <taxon>Alteromonadales</taxon>
        <taxon>Shewanellaceae</taxon>
        <taxon>Shewanella</taxon>
    </lineage>
</organism>
<dbReference type="Proteomes" id="UP000254069">
    <property type="component" value="Unassembled WGS sequence"/>
</dbReference>
<keyword evidence="1" id="KW-1133">Transmembrane helix</keyword>
<keyword evidence="1" id="KW-0812">Transmembrane</keyword>
<accession>A0A379YV46</accession>
<dbReference type="InterPro" id="IPR005625">
    <property type="entry name" value="PepSY-ass_TM"/>
</dbReference>
<dbReference type="PANTHER" id="PTHR34219:SF8">
    <property type="entry name" value="PEPSY DOMAIN-CONTAINING PROTEIN"/>
    <property type="match status" value="1"/>
</dbReference>
<evidence type="ECO:0000256" key="1">
    <source>
        <dbReference type="SAM" id="Phobius"/>
    </source>
</evidence>
<keyword evidence="3" id="KW-1185">Reference proteome</keyword>
<dbReference type="AlphaFoldDB" id="A0A379YV46"/>